<organism evidence="3 4">
    <name type="scientific">Aquamicrobium soli</name>
    <dbReference type="NCBI Taxonomy" id="1811518"/>
    <lineage>
        <taxon>Bacteria</taxon>
        <taxon>Pseudomonadati</taxon>
        <taxon>Pseudomonadota</taxon>
        <taxon>Alphaproteobacteria</taxon>
        <taxon>Hyphomicrobiales</taxon>
        <taxon>Phyllobacteriaceae</taxon>
        <taxon>Aquamicrobium</taxon>
    </lineage>
</organism>
<dbReference type="PANTHER" id="PTHR30006:SF2">
    <property type="entry name" value="ABC TRANSPORTER SUBSTRATE-BINDING PROTEIN"/>
    <property type="match status" value="1"/>
</dbReference>
<evidence type="ECO:0000256" key="2">
    <source>
        <dbReference type="ARBA" id="ARBA00022764"/>
    </source>
</evidence>
<dbReference type="InterPro" id="IPR006059">
    <property type="entry name" value="SBP"/>
</dbReference>
<evidence type="ECO:0000256" key="1">
    <source>
        <dbReference type="ARBA" id="ARBA00022729"/>
    </source>
</evidence>
<accession>A0ABV7K7Z6</accession>
<dbReference type="RefSeq" id="WP_378219145.1">
    <property type="nucleotide sequence ID" value="NZ_JBHRTK010000004.1"/>
</dbReference>
<keyword evidence="1" id="KW-0732">Signal</keyword>
<dbReference type="Pfam" id="PF13416">
    <property type="entry name" value="SBP_bac_8"/>
    <property type="match status" value="1"/>
</dbReference>
<sequence length="355" mass="39399">MSNGLKITRRTFGGLALGMGSALAMPSIARAQTRELSVSISAIYRKSFEEYVVPKMKEQHNINVSLVTMLSAEALARALGQRQNPQISMFTLDEGPWEQGKQFGIWDTFGPDRVPNVADVPETYRDADGQGSALFNYMTGFCYDAEALDKAGVAAPQAFFDMWKEEFRSRIAVPQFTNTFAYVTLENTSRLLGEDPAVSFDKGFEKMAQLRPNIRTFIGPLGQLIQLFQQQEIWLAFAPQLSALQAAKAGLPVKWAAPTDGAVAMSQYLALPKGAPNAEDALKIIDMMLSPDYQKVLAETDFMVPANTKTVLDPAFAESFPVTPEISAKARTVSWSEYNLQRVQLSERWQREIQS</sequence>
<reference evidence="4" key="1">
    <citation type="journal article" date="2019" name="Int. J. Syst. Evol. Microbiol.">
        <title>The Global Catalogue of Microorganisms (GCM) 10K type strain sequencing project: providing services to taxonomists for standard genome sequencing and annotation.</title>
        <authorList>
            <consortium name="The Broad Institute Genomics Platform"/>
            <consortium name="The Broad Institute Genome Sequencing Center for Infectious Disease"/>
            <person name="Wu L."/>
            <person name="Ma J."/>
        </authorList>
    </citation>
    <scope>NUCLEOTIDE SEQUENCE [LARGE SCALE GENOMIC DNA]</scope>
    <source>
        <strain evidence="4">KCTC 52165</strain>
    </source>
</reference>
<keyword evidence="4" id="KW-1185">Reference proteome</keyword>
<dbReference type="PANTHER" id="PTHR30006">
    <property type="entry name" value="THIAMINE-BINDING PERIPLASMIC PROTEIN-RELATED"/>
    <property type="match status" value="1"/>
</dbReference>
<gene>
    <name evidence="3" type="ORF">ACFOHJ_05040</name>
</gene>
<proteinExistence type="predicted"/>
<dbReference type="SUPFAM" id="SSF53850">
    <property type="entry name" value="Periplasmic binding protein-like II"/>
    <property type="match status" value="1"/>
</dbReference>
<dbReference type="EMBL" id="JBHRTK010000004">
    <property type="protein sequence ID" value="MFC3205570.1"/>
    <property type="molecule type" value="Genomic_DNA"/>
</dbReference>
<protein>
    <submittedName>
        <fullName evidence="3">Extracellular solute-binding protein</fullName>
    </submittedName>
</protein>
<name>A0ABV7K7Z6_9HYPH</name>
<comment type="caution">
    <text evidence="3">The sequence shown here is derived from an EMBL/GenBank/DDBJ whole genome shotgun (WGS) entry which is preliminary data.</text>
</comment>
<keyword evidence="2" id="KW-0574">Periplasm</keyword>
<dbReference type="Gene3D" id="3.40.190.10">
    <property type="entry name" value="Periplasmic binding protein-like II"/>
    <property type="match status" value="2"/>
</dbReference>
<dbReference type="InterPro" id="IPR006311">
    <property type="entry name" value="TAT_signal"/>
</dbReference>
<dbReference type="Proteomes" id="UP001595583">
    <property type="component" value="Unassembled WGS sequence"/>
</dbReference>
<dbReference type="PROSITE" id="PS51318">
    <property type="entry name" value="TAT"/>
    <property type="match status" value="1"/>
</dbReference>
<evidence type="ECO:0000313" key="3">
    <source>
        <dbReference type="EMBL" id="MFC3205570.1"/>
    </source>
</evidence>
<evidence type="ECO:0000313" key="4">
    <source>
        <dbReference type="Proteomes" id="UP001595583"/>
    </source>
</evidence>